<feature type="compositionally biased region" description="Basic residues" evidence="1">
    <location>
        <begin position="154"/>
        <end position="169"/>
    </location>
</feature>
<evidence type="ECO:0000259" key="2">
    <source>
        <dbReference type="Pfam" id="PF13613"/>
    </source>
</evidence>
<dbReference type="InterPro" id="IPR027805">
    <property type="entry name" value="Transposase_HTH_dom"/>
</dbReference>
<feature type="domain" description="Transposase Helix-turn-helix" evidence="2">
    <location>
        <begin position="31"/>
        <end position="82"/>
    </location>
</feature>
<feature type="region of interest" description="Disordered" evidence="1">
    <location>
        <begin position="131"/>
        <end position="197"/>
    </location>
</feature>
<protein>
    <recommendedName>
        <fullName evidence="2">Transposase Helix-turn-helix domain-containing protein</fullName>
    </recommendedName>
</protein>
<accession>A0ABP7J6M5</accession>
<keyword evidence="4" id="KW-1185">Reference proteome</keyword>
<dbReference type="RefSeq" id="WP_275775892.1">
    <property type="nucleotide sequence ID" value="NZ_BAABDE010000031.1"/>
</dbReference>
<evidence type="ECO:0000313" key="3">
    <source>
        <dbReference type="EMBL" id="GAA3835368.1"/>
    </source>
</evidence>
<feature type="compositionally biased region" description="Polar residues" evidence="1">
    <location>
        <begin position="184"/>
        <end position="197"/>
    </location>
</feature>
<dbReference type="Proteomes" id="UP001501009">
    <property type="component" value="Unassembled WGS sequence"/>
</dbReference>
<gene>
    <name evidence="3" type="ORF">GCM10022403_080150</name>
</gene>
<proteinExistence type="predicted"/>
<dbReference type="EMBL" id="BAABDE010000031">
    <property type="protein sequence ID" value="GAA3835368.1"/>
    <property type="molecule type" value="Genomic_DNA"/>
</dbReference>
<organism evidence="3 4">
    <name type="scientific">Streptomyces coacervatus</name>
    <dbReference type="NCBI Taxonomy" id="647381"/>
    <lineage>
        <taxon>Bacteria</taxon>
        <taxon>Bacillati</taxon>
        <taxon>Actinomycetota</taxon>
        <taxon>Actinomycetes</taxon>
        <taxon>Kitasatosporales</taxon>
        <taxon>Streptomycetaceae</taxon>
        <taxon>Streptomyces</taxon>
    </lineage>
</organism>
<evidence type="ECO:0000256" key="1">
    <source>
        <dbReference type="SAM" id="MobiDB-lite"/>
    </source>
</evidence>
<evidence type="ECO:0000313" key="4">
    <source>
        <dbReference type="Proteomes" id="UP001501009"/>
    </source>
</evidence>
<name>A0ABP7J6M5_9ACTN</name>
<comment type="caution">
    <text evidence="3">The sequence shown here is derived from an EMBL/GenBank/DDBJ whole genome shotgun (WGS) entry which is preliminary data.</text>
</comment>
<dbReference type="Pfam" id="PF13613">
    <property type="entry name" value="HTH_Tnp_4"/>
    <property type="match status" value="1"/>
</dbReference>
<feature type="region of interest" description="Disordered" evidence="1">
    <location>
        <begin position="94"/>
        <end position="118"/>
    </location>
</feature>
<sequence length="197" mass="21247">MTVYHAARKLPHALVELVAMLIVTVDGDPNCRLRPHQRALVALAYLHKHETPAPLAAGFRISVGTTHAYVHDVVNLLARHAPTLAEAMREADPGFLLPDGPVTKSDKLNDGTTDYSGKKKCHGVNIQAVTAQDGGSCGSRPRGPAGPRPDRRPRTGHHRHLRSTGHRSPGRQGVCRSRGHGRSTEQGSSELRTPGQT</sequence>
<reference evidence="4" key="1">
    <citation type="journal article" date="2019" name="Int. J. Syst. Evol. Microbiol.">
        <title>The Global Catalogue of Microorganisms (GCM) 10K type strain sequencing project: providing services to taxonomists for standard genome sequencing and annotation.</title>
        <authorList>
            <consortium name="The Broad Institute Genomics Platform"/>
            <consortium name="The Broad Institute Genome Sequencing Center for Infectious Disease"/>
            <person name="Wu L."/>
            <person name="Ma J."/>
        </authorList>
    </citation>
    <scope>NUCLEOTIDE SEQUENCE [LARGE SCALE GENOMIC DNA]</scope>
    <source>
        <strain evidence="4">JCM 17138</strain>
    </source>
</reference>